<feature type="domain" description="Protein-tyrosine phosphatase catalytic" evidence="7">
    <location>
        <begin position="1391"/>
        <end position="1492"/>
    </location>
</feature>
<evidence type="ECO:0000259" key="7">
    <source>
        <dbReference type="SMART" id="SM00404"/>
    </source>
</evidence>
<dbReference type="InterPro" id="IPR000242">
    <property type="entry name" value="PTP_cat"/>
</dbReference>
<feature type="domain" description="EGF-like" evidence="5">
    <location>
        <begin position="837"/>
        <end position="865"/>
    </location>
</feature>
<dbReference type="Gene3D" id="2.60.120.260">
    <property type="entry name" value="Galactose-binding domain-like"/>
    <property type="match status" value="2"/>
</dbReference>
<feature type="domain" description="EGF-like" evidence="5">
    <location>
        <begin position="425"/>
        <end position="467"/>
    </location>
</feature>
<feature type="domain" description="EGF-like" evidence="5">
    <location>
        <begin position="799"/>
        <end position="835"/>
    </location>
</feature>
<dbReference type="Pfam" id="PF00102">
    <property type="entry name" value="Y_phosphatase"/>
    <property type="match status" value="2"/>
</dbReference>
<feature type="domain" description="EGF-like" evidence="5">
    <location>
        <begin position="610"/>
        <end position="643"/>
    </location>
</feature>
<keyword evidence="4" id="KW-0732">Signal</keyword>
<keyword evidence="3" id="KW-0812">Transmembrane</keyword>
<dbReference type="PRINTS" id="PR00700">
    <property type="entry name" value="PRTYPHPHTASE"/>
</dbReference>
<keyword evidence="1" id="KW-0245">EGF-like domain</keyword>
<feature type="domain" description="EGF-like" evidence="5">
    <location>
        <begin position="390"/>
        <end position="423"/>
    </location>
</feature>
<feature type="domain" description="EGF-like" evidence="5">
    <location>
        <begin position="751"/>
        <end position="789"/>
    </location>
</feature>
<feature type="signal peptide" evidence="4">
    <location>
        <begin position="1"/>
        <end position="19"/>
    </location>
</feature>
<dbReference type="InterPro" id="IPR016130">
    <property type="entry name" value="Tyr_Pase_AS"/>
</dbReference>
<keyword evidence="3" id="KW-1133">Transmembrane helix</keyword>
<dbReference type="SMART" id="SM00194">
    <property type="entry name" value="PTPc"/>
    <property type="match status" value="1"/>
</dbReference>
<dbReference type="SMART" id="SM00404">
    <property type="entry name" value="PTPc_motif"/>
    <property type="match status" value="1"/>
</dbReference>
<feature type="domain" description="EGF-like" evidence="5">
    <location>
        <begin position="922"/>
        <end position="957"/>
    </location>
</feature>
<dbReference type="EMBL" id="CP111014">
    <property type="protein sequence ID" value="WAQ99445.1"/>
    <property type="molecule type" value="Genomic_DNA"/>
</dbReference>
<feature type="domain" description="EGF-like" evidence="5">
    <location>
        <begin position="478"/>
        <end position="511"/>
    </location>
</feature>
<feature type="domain" description="EGF-like" evidence="5">
    <location>
        <begin position="38"/>
        <end position="72"/>
    </location>
</feature>
<organism evidence="8 9">
    <name type="scientific">Mya arenaria</name>
    <name type="common">Soft-shell clam</name>
    <dbReference type="NCBI Taxonomy" id="6604"/>
    <lineage>
        <taxon>Eukaryota</taxon>
        <taxon>Metazoa</taxon>
        <taxon>Spiralia</taxon>
        <taxon>Lophotrochozoa</taxon>
        <taxon>Mollusca</taxon>
        <taxon>Bivalvia</taxon>
        <taxon>Autobranchia</taxon>
        <taxon>Heteroconchia</taxon>
        <taxon>Euheterodonta</taxon>
        <taxon>Imparidentia</taxon>
        <taxon>Neoheterodontei</taxon>
        <taxon>Myida</taxon>
        <taxon>Myoidea</taxon>
        <taxon>Myidae</taxon>
        <taxon>Mya</taxon>
    </lineage>
</organism>
<dbReference type="Pfam" id="PF22633">
    <property type="entry name" value="F5_F8_type_C_2"/>
    <property type="match status" value="1"/>
</dbReference>
<evidence type="ECO:0000256" key="4">
    <source>
        <dbReference type="SAM" id="SignalP"/>
    </source>
</evidence>
<feature type="chain" id="PRO_5046919584" evidence="4">
    <location>
        <begin position="20"/>
        <end position="1649"/>
    </location>
</feature>
<dbReference type="PROSITE" id="PS00383">
    <property type="entry name" value="TYR_PHOSPHATASE_1"/>
    <property type="match status" value="1"/>
</dbReference>
<name>A0ABY7DSW3_MYAAR</name>
<keyword evidence="9" id="KW-1185">Reference proteome</keyword>
<dbReference type="Gene3D" id="2.170.300.10">
    <property type="entry name" value="Tie2 ligand-binding domain superfamily"/>
    <property type="match status" value="4"/>
</dbReference>
<feature type="domain" description="EGF-like" evidence="5">
    <location>
        <begin position="658"/>
        <end position="687"/>
    </location>
</feature>
<dbReference type="Proteomes" id="UP001164746">
    <property type="component" value="Chromosome 3"/>
</dbReference>
<evidence type="ECO:0000313" key="9">
    <source>
        <dbReference type="Proteomes" id="UP001164746"/>
    </source>
</evidence>
<dbReference type="CDD" id="cd00047">
    <property type="entry name" value="PTPc"/>
    <property type="match status" value="1"/>
</dbReference>
<evidence type="ECO:0000259" key="5">
    <source>
        <dbReference type="SMART" id="SM00181"/>
    </source>
</evidence>
<dbReference type="InterPro" id="IPR006212">
    <property type="entry name" value="Furin_repeat"/>
</dbReference>
<dbReference type="Gene3D" id="3.90.190.10">
    <property type="entry name" value="Protein tyrosine phosphatase superfamily"/>
    <property type="match status" value="3"/>
</dbReference>
<gene>
    <name evidence="8" type="ORF">MAR_023818</name>
</gene>
<evidence type="ECO:0000259" key="6">
    <source>
        <dbReference type="SMART" id="SM00194"/>
    </source>
</evidence>
<feature type="domain" description="Tyrosine-protein phosphatase" evidence="6">
    <location>
        <begin position="1176"/>
        <end position="1495"/>
    </location>
</feature>
<keyword evidence="3" id="KW-0472">Membrane</keyword>
<dbReference type="SUPFAM" id="SSF57184">
    <property type="entry name" value="Growth factor receptor domain"/>
    <property type="match status" value="2"/>
</dbReference>
<dbReference type="InterPro" id="IPR009030">
    <property type="entry name" value="Growth_fac_rcpt_cys_sf"/>
</dbReference>
<dbReference type="InterPro" id="IPR029021">
    <property type="entry name" value="Prot-tyrosine_phosphatase-like"/>
</dbReference>
<feature type="transmembrane region" description="Helical" evidence="3">
    <location>
        <begin position="1058"/>
        <end position="1085"/>
    </location>
</feature>
<feature type="region of interest" description="Disordered" evidence="2">
    <location>
        <begin position="1095"/>
        <end position="1116"/>
    </location>
</feature>
<feature type="domain" description="EGF-like" evidence="5">
    <location>
        <begin position="968"/>
        <end position="1002"/>
    </location>
</feature>
<dbReference type="InterPro" id="IPR042635">
    <property type="entry name" value="MEGF10/SREC1/2-like"/>
</dbReference>
<dbReference type="SMART" id="SM00261">
    <property type="entry name" value="FU"/>
    <property type="match status" value="8"/>
</dbReference>
<feature type="domain" description="EGF-like" evidence="5">
    <location>
        <begin position="1013"/>
        <end position="1048"/>
    </location>
</feature>
<proteinExistence type="predicted"/>
<feature type="domain" description="EGF-like" evidence="5">
    <location>
        <begin position="526"/>
        <end position="559"/>
    </location>
</feature>
<evidence type="ECO:0000313" key="8">
    <source>
        <dbReference type="EMBL" id="WAQ99445.1"/>
    </source>
</evidence>
<dbReference type="SMART" id="SM00181">
    <property type="entry name" value="EGF"/>
    <property type="match status" value="15"/>
</dbReference>
<dbReference type="SUPFAM" id="SSF49785">
    <property type="entry name" value="Galactose-binding domain-like"/>
    <property type="match status" value="1"/>
</dbReference>
<reference evidence="8" key="1">
    <citation type="submission" date="2022-11" db="EMBL/GenBank/DDBJ databases">
        <title>Centuries of genome instability and evolution in soft-shell clam transmissible cancer (bioRxiv).</title>
        <authorList>
            <person name="Hart S.F.M."/>
            <person name="Yonemitsu M.A."/>
            <person name="Giersch R.M."/>
            <person name="Beal B.F."/>
            <person name="Arriagada G."/>
            <person name="Davis B.W."/>
            <person name="Ostrander E.A."/>
            <person name="Goff S.P."/>
            <person name="Metzger M.J."/>
        </authorList>
    </citation>
    <scope>NUCLEOTIDE SEQUENCE</scope>
    <source>
        <strain evidence="8">MELC-2E11</strain>
        <tissue evidence="8">Siphon/mantle</tissue>
    </source>
</reference>
<dbReference type="InterPro" id="IPR000742">
    <property type="entry name" value="EGF"/>
</dbReference>
<feature type="domain" description="EGF-like" evidence="5">
    <location>
        <begin position="698"/>
        <end position="732"/>
    </location>
</feature>
<evidence type="ECO:0000256" key="1">
    <source>
        <dbReference type="ARBA" id="ARBA00022536"/>
    </source>
</evidence>
<evidence type="ECO:0000256" key="3">
    <source>
        <dbReference type="SAM" id="Phobius"/>
    </source>
</evidence>
<dbReference type="PANTHER" id="PTHR24043">
    <property type="entry name" value="SCAVENGER RECEPTOR CLASS F"/>
    <property type="match status" value="1"/>
</dbReference>
<sequence length="1649" mass="182260">MIVVLWRISFLCLVLLVAGVPGSICSGDRDGIVRYGPGCELPCFCKDRGECDQTSGTCKAGCAPGMFGPSCQYRDIAHDQMKNARHSDNLEQHHRYADLAVDDNLTTCSSTDFANKLRTEPPWWLIWFPFDVSFSYIEMTIKKTSLRFMSNFTVSVKNMSEHQGASITFWPSEEHLCYSGDGFDIEKDSHYVTIKLFCSSLSMGNTIKITLGSTNTQLELCDVNIKQGGSIAHGKRTSSSPAKKGNASNVVDGSLVKVEKNCFVGKNPNPWWQVDLGGVSSIRELRLTPFYQKSFSGYKVNISTHENYSSWKTVYNDSSSGQKYVQLTFAARHIRIYRPGKTKLSLCEVEVYEVCGYRRWGDACEKECYCGGEAPCDMYTACDKSMHGQHCSTRCNKHCSKGCNKSDGKCSSCEPGYHGDFCNEPCVNNTFGPNCSNKCTEHCTGQCDNVNGICTMCSPGYKGQFCNEAYDNGTFGRNCLQNCSNQCSGPCNKELGTCNSCQPGYQGNFCRKPCDNNTYGLNCGKQCSDQCFGHCNTIDGACTTCEPGFEGQFCNNSCVNNTFGPNCSYKCNEHCTGQCDNVNGICTMCSPGYKGQFCNEACDNGTFGRNCLQNCSNQCSGPCNKELGTCNSCQPGYQGNFCRKPCDNNTYGLNCGKQCSDQCFGHCNTIDGTCTTCEPGFEGQFCNNSCTKTKWGMNCNKTCGQCATEECNSYNGFCETGCKAGYQLNTCNEPCDNRSFGVNCSGTCNSNCKGPCNKTNGLCMDCQSGWNGSYCDKNCPGGYYGSRCIHGCGYCLNSPCDRVSGNCSEGCKPGYQHTPKCFEKCPIGTFGLKCLRHCSVHCDRTCDRVRGHCSCQTGYQLPKCIYECELGTWGKNCDQTCGGCHAENCSKTDGHCLSGCKYGYKISSDCMEKCDDGKYGYNCSESCSRNCEDPTSCNTTTGFCGSCKRGWQGAMCSERCPDQRYGQNCQEKCGHCAGATCNIMDGHCISCIPGYINDGRCKTGCEAGSHGVDCQERCGMCAGNKSCHPENGTCPLGCKTGFSGDGCTQNLQAPSEPLIVAIAGAVGGGVLIITVIAVTVVVLLIKRINKSAEIRHPGTSKAQTKSSDDPEESGNKQRKVYFQDKHLPVAPTDDPVVVLEPTYGNMSGEEGQSPPNPVTLSQLLSYIGTKSADQTYFSNEYTKIPTGMIHPATAARDPENAGKSRYKNLYAYDHSRVHLKKQQGETDYINACFIQAQYGLCRHLFHSGTIRPVSTLFPIRHSADCIDTCFIQAQYRLYRHLFHSCTVGIVSTLVSFRYSTDCIDTCSIQVQYARYRHLFQSGTERPVSTLVPFRYSTACTDTCSIKVQYELYRHLFHLATVRTVSTLVSFRHSTDCIDTCFIQTNPDVARSVRQFHYTAWPDKDVPDSPASLLMFWHTVRAYDPQRVAPWLVHCSAGVGRTGTFIAMDILHSHGNKTGVLDVFQCVHTLRDQRVNMVQTLSQYKFLHEVMYEALVLSSWPVPIDEFPNEHQRLIKVDPVLNKTNILLEYENEKAYQTMVLSKIRLDSYGQEMDTLFERYAFVVSQTPLEETLVDFCRLIHDLDIRIVVSFPDEGREQVGKLPTSGSSTIGPFTVRFEKEKTSDSIIHRKYSLTNKTGVTFDFTIKIIIL</sequence>
<evidence type="ECO:0000256" key="2">
    <source>
        <dbReference type="SAM" id="MobiDB-lite"/>
    </source>
</evidence>
<dbReference type="InterPro" id="IPR008979">
    <property type="entry name" value="Galactose-bd-like_sf"/>
</dbReference>
<dbReference type="InterPro" id="IPR003595">
    <property type="entry name" value="Tyr_Pase_cat"/>
</dbReference>
<protein>
    <submittedName>
        <fullName evidence="8">MEG11-like protein</fullName>
    </submittedName>
</protein>
<dbReference type="SUPFAM" id="SSF52799">
    <property type="entry name" value="(Phosphotyrosine protein) phosphatases II"/>
    <property type="match status" value="2"/>
</dbReference>
<feature type="domain" description="EGF-like" evidence="5">
    <location>
        <begin position="566"/>
        <end position="599"/>
    </location>
</feature>
<dbReference type="PANTHER" id="PTHR24043:SF8">
    <property type="entry name" value="EGF-LIKE DOMAIN-CONTAINING PROTEIN"/>
    <property type="match status" value="1"/>
</dbReference>
<accession>A0ABY7DSW3</accession>